<evidence type="ECO:0000256" key="1">
    <source>
        <dbReference type="ARBA" id="ARBA00023015"/>
    </source>
</evidence>
<keyword evidence="1" id="KW-0805">Transcription regulation</keyword>
<evidence type="ECO:0000313" key="6">
    <source>
        <dbReference type="Proteomes" id="UP000054717"/>
    </source>
</evidence>
<dbReference type="STRING" id="326475.AWB66_03455"/>
<keyword evidence="3" id="KW-0804">Transcription</keyword>
<evidence type="ECO:0000256" key="3">
    <source>
        <dbReference type="ARBA" id="ARBA00023163"/>
    </source>
</evidence>
<feature type="domain" description="HTH araC/xylS-type" evidence="4">
    <location>
        <begin position="203"/>
        <end position="301"/>
    </location>
</feature>
<dbReference type="GO" id="GO:0003700">
    <property type="term" value="F:DNA-binding transcription factor activity"/>
    <property type="evidence" value="ECO:0007669"/>
    <property type="project" value="InterPro"/>
</dbReference>
<proteinExistence type="predicted"/>
<organism evidence="5 6">
    <name type="scientific">Caballeronia telluris</name>
    <dbReference type="NCBI Taxonomy" id="326475"/>
    <lineage>
        <taxon>Bacteria</taxon>
        <taxon>Pseudomonadati</taxon>
        <taxon>Pseudomonadota</taxon>
        <taxon>Betaproteobacteria</taxon>
        <taxon>Burkholderiales</taxon>
        <taxon>Burkholderiaceae</taxon>
        <taxon>Caballeronia</taxon>
    </lineage>
</organism>
<dbReference type="RefSeq" id="WP_087631386.1">
    <property type="nucleotide sequence ID" value="NZ_FCNZ02000012.1"/>
</dbReference>
<comment type="caution">
    <text evidence="5">The sequence shown here is derived from an EMBL/GenBank/DDBJ whole genome shotgun (WGS) entry which is preliminary data.</text>
</comment>
<dbReference type="InterPro" id="IPR009057">
    <property type="entry name" value="Homeodomain-like_sf"/>
</dbReference>
<dbReference type="Pfam" id="PF02311">
    <property type="entry name" value="AraC_binding"/>
    <property type="match status" value="1"/>
</dbReference>
<dbReference type="Proteomes" id="UP000054717">
    <property type="component" value="Unassembled WGS sequence"/>
</dbReference>
<dbReference type="SMART" id="SM00342">
    <property type="entry name" value="HTH_ARAC"/>
    <property type="match status" value="1"/>
</dbReference>
<keyword evidence="6" id="KW-1185">Reference proteome</keyword>
<dbReference type="InterPro" id="IPR037923">
    <property type="entry name" value="HTH-like"/>
</dbReference>
<sequence>MRRNPMDALPYSGSIPEIRYSNRDRPDMQIEVLSLSDLIARVPADHFDHPQRPEFHLLILCLEGSGKHWIDFVRYDWTPYTIFHIRPGQVQQFRLQPGMEAKIILFTPMFLASDMSAPDRSACGSLTWRVRPATVLHPPRRPEWRAIEDIYLLAEEYREADGSALSDRVLQLQLQTLIVRLVRISDQAEAALLVPDVAHRTYVRFIEALEQRYMHTRRVEDYAAALGYTTRTLTRACMVASQSTPKKLIEKRVTLEAKRLLVHTDLSIKVIAQEVGFGEDTNFVKFFRRIEGVLPSAFRARFRVR</sequence>
<reference evidence="5" key="1">
    <citation type="submission" date="2016-01" db="EMBL/GenBank/DDBJ databases">
        <authorList>
            <person name="Peeters Charlotte."/>
        </authorList>
    </citation>
    <scope>NUCLEOTIDE SEQUENCE</scope>
    <source>
        <strain evidence="5">LMG 22936</strain>
    </source>
</reference>
<dbReference type="EMBL" id="FCNZ02000012">
    <property type="protein sequence ID" value="SAL60493.1"/>
    <property type="molecule type" value="Genomic_DNA"/>
</dbReference>
<dbReference type="GO" id="GO:0043565">
    <property type="term" value="F:sequence-specific DNA binding"/>
    <property type="evidence" value="ECO:0007669"/>
    <property type="project" value="InterPro"/>
</dbReference>
<evidence type="ECO:0000256" key="2">
    <source>
        <dbReference type="ARBA" id="ARBA00023125"/>
    </source>
</evidence>
<name>A0A158IW44_9BURK</name>
<dbReference type="Pfam" id="PF12833">
    <property type="entry name" value="HTH_18"/>
    <property type="match status" value="1"/>
</dbReference>
<dbReference type="SUPFAM" id="SSF51215">
    <property type="entry name" value="Regulatory protein AraC"/>
    <property type="match status" value="1"/>
</dbReference>
<dbReference type="SUPFAM" id="SSF46689">
    <property type="entry name" value="Homeodomain-like"/>
    <property type="match status" value="1"/>
</dbReference>
<dbReference type="AlphaFoldDB" id="A0A158IW44"/>
<evidence type="ECO:0000259" key="4">
    <source>
        <dbReference type="PROSITE" id="PS01124"/>
    </source>
</evidence>
<keyword evidence="2" id="KW-0238">DNA-binding</keyword>
<accession>A0A158IW44</accession>
<dbReference type="PANTHER" id="PTHR43280">
    <property type="entry name" value="ARAC-FAMILY TRANSCRIPTIONAL REGULATOR"/>
    <property type="match status" value="1"/>
</dbReference>
<dbReference type="InterPro" id="IPR018060">
    <property type="entry name" value="HTH_AraC"/>
</dbReference>
<dbReference type="Gene3D" id="1.10.10.60">
    <property type="entry name" value="Homeodomain-like"/>
    <property type="match status" value="1"/>
</dbReference>
<dbReference type="PANTHER" id="PTHR43280:SF32">
    <property type="entry name" value="TRANSCRIPTIONAL REGULATORY PROTEIN"/>
    <property type="match status" value="1"/>
</dbReference>
<dbReference type="InterPro" id="IPR003313">
    <property type="entry name" value="AraC-bd"/>
</dbReference>
<protein>
    <submittedName>
        <fullName evidence="5">AraC family transcriptional regulator</fullName>
    </submittedName>
</protein>
<evidence type="ECO:0000313" key="5">
    <source>
        <dbReference type="EMBL" id="SAL60493.1"/>
    </source>
</evidence>
<dbReference type="PROSITE" id="PS01124">
    <property type="entry name" value="HTH_ARAC_FAMILY_2"/>
    <property type="match status" value="1"/>
</dbReference>
<gene>
    <name evidence="5" type="ORF">AWB66_03455</name>
</gene>